<name>A0A4Z2GJV6_9TELE</name>
<evidence type="ECO:0000313" key="2">
    <source>
        <dbReference type="Proteomes" id="UP000314294"/>
    </source>
</evidence>
<dbReference type="EMBL" id="SRLO01000503">
    <property type="protein sequence ID" value="TNN53848.1"/>
    <property type="molecule type" value="Genomic_DNA"/>
</dbReference>
<reference evidence="1 2" key="1">
    <citation type="submission" date="2019-03" db="EMBL/GenBank/DDBJ databases">
        <title>First draft genome of Liparis tanakae, snailfish: a comprehensive survey of snailfish specific genes.</title>
        <authorList>
            <person name="Kim W."/>
            <person name="Song I."/>
            <person name="Jeong J.-H."/>
            <person name="Kim D."/>
            <person name="Kim S."/>
            <person name="Ryu S."/>
            <person name="Song J.Y."/>
            <person name="Lee S.K."/>
        </authorList>
    </citation>
    <scope>NUCLEOTIDE SEQUENCE [LARGE SCALE GENOMIC DNA]</scope>
    <source>
        <tissue evidence="1">Muscle</tissue>
    </source>
</reference>
<dbReference type="Proteomes" id="UP000314294">
    <property type="component" value="Unassembled WGS sequence"/>
</dbReference>
<keyword evidence="2" id="KW-1185">Reference proteome</keyword>
<evidence type="ECO:0000313" key="1">
    <source>
        <dbReference type="EMBL" id="TNN53848.1"/>
    </source>
</evidence>
<organism evidence="1 2">
    <name type="scientific">Liparis tanakae</name>
    <name type="common">Tanaka's snailfish</name>
    <dbReference type="NCBI Taxonomy" id="230148"/>
    <lineage>
        <taxon>Eukaryota</taxon>
        <taxon>Metazoa</taxon>
        <taxon>Chordata</taxon>
        <taxon>Craniata</taxon>
        <taxon>Vertebrata</taxon>
        <taxon>Euteleostomi</taxon>
        <taxon>Actinopterygii</taxon>
        <taxon>Neopterygii</taxon>
        <taxon>Teleostei</taxon>
        <taxon>Neoteleostei</taxon>
        <taxon>Acanthomorphata</taxon>
        <taxon>Eupercaria</taxon>
        <taxon>Perciformes</taxon>
        <taxon>Cottioidei</taxon>
        <taxon>Cottales</taxon>
        <taxon>Liparidae</taxon>
        <taxon>Liparis</taxon>
    </lineage>
</organism>
<sequence>MEGRIQWNIPQITSQARFTGILWNPQKSLARVSTGGRTAPCVHRGPHRPKLIHFHRPATPKAQVYEVNTVDSARYHGDRGKGIGEQEDVTTWILPWWLCDVIADRSVVRRAAAAPYEEASARLGGSLNASCLEQRCQM</sequence>
<protein>
    <submittedName>
        <fullName evidence="1">Uncharacterized protein</fullName>
    </submittedName>
</protein>
<accession>A0A4Z2GJV6</accession>
<proteinExistence type="predicted"/>
<gene>
    <name evidence="1" type="ORF">EYF80_035909</name>
</gene>
<comment type="caution">
    <text evidence="1">The sequence shown here is derived from an EMBL/GenBank/DDBJ whole genome shotgun (WGS) entry which is preliminary data.</text>
</comment>
<dbReference type="AlphaFoldDB" id="A0A4Z2GJV6"/>